<keyword evidence="2" id="KW-1185">Reference proteome</keyword>
<organism evidence="1 2">
    <name type="scientific">Lupinus albus</name>
    <name type="common">White lupine</name>
    <name type="synonym">Lupinus termis</name>
    <dbReference type="NCBI Taxonomy" id="3870"/>
    <lineage>
        <taxon>Eukaryota</taxon>
        <taxon>Viridiplantae</taxon>
        <taxon>Streptophyta</taxon>
        <taxon>Embryophyta</taxon>
        <taxon>Tracheophyta</taxon>
        <taxon>Spermatophyta</taxon>
        <taxon>Magnoliopsida</taxon>
        <taxon>eudicotyledons</taxon>
        <taxon>Gunneridae</taxon>
        <taxon>Pentapetalae</taxon>
        <taxon>rosids</taxon>
        <taxon>fabids</taxon>
        <taxon>Fabales</taxon>
        <taxon>Fabaceae</taxon>
        <taxon>Papilionoideae</taxon>
        <taxon>50 kb inversion clade</taxon>
        <taxon>genistoids sensu lato</taxon>
        <taxon>core genistoids</taxon>
        <taxon>Genisteae</taxon>
        <taxon>Lupinus</taxon>
    </lineage>
</organism>
<protein>
    <recommendedName>
        <fullName evidence="3">SAGA-associated factor 11</fullName>
    </recommendedName>
</protein>
<comment type="caution">
    <text evidence="1">The sequence shown here is derived from an EMBL/GenBank/DDBJ whole genome shotgun (WGS) entry which is preliminary data.</text>
</comment>
<dbReference type="OrthoDB" id="21678at2759"/>
<dbReference type="GO" id="GO:0000124">
    <property type="term" value="C:SAGA complex"/>
    <property type="evidence" value="ECO:0007669"/>
    <property type="project" value="InterPro"/>
</dbReference>
<dbReference type="InterPro" id="IPR037804">
    <property type="entry name" value="SGF73"/>
</dbReference>
<dbReference type="AlphaFoldDB" id="A0A6A4NZ46"/>
<dbReference type="EMBL" id="WOCE01000018">
    <property type="protein sequence ID" value="KAE9594622.1"/>
    <property type="molecule type" value="Genomic_DNA"/>
</dbReference>
<sequence length="426" mass="47069">MVRSYGNGRMEVMARLLADETFSQNVPDDFTPQMSAAEYICRELRDADEANLLHGEDMQLYGERPMTDMLQLVCCNVCKKPIKDSQYAAHAELCRSSMLTEPTSLELNCSTGNRKSARKAKKKLYTSCANQATEVGDRRMSDTVDNIDIVVSKSHLNSQIRVTSFSFEAKGHSTFVDAAFMMDETRIIPGNRDHPASIMHPPTESHKVITSRHLSLPESHRTKSGVTKFVNFTDGITRNNLLEGTVSEHGCPNHKNIGPVHEQHVTNNDYPAPLATKIYYSQRNNRLRAAIRHLYFQELSEDMCNDAVSPNASHGEKVAFQDPCQKDPSFDQIDNVINKSHLPTLCSAQNSGHILAKSSEVCLLKAGALPSGGLSNQFLVDNVSRSAATHVGLMRSNFLPKSYAFANNSGNPLGTMQQPNGSVPVI</sequence>
<dbReference type="Proteomes" id="UP000447434">
    <property type="component" value="Chromosome 18"/>
</dbReference>
<proteinExistence type="predicted"/>
<dbReference type="PANTHER" id="PTHR47805:SF1">
    <property type="entry name" value="SAGA-ASSOCIATED FACTOR 73"/>
    <property type="match status" value="1"/>
</dbReference>
<name>A0A6A4NZ46_LUPAL</name>
<dbReference type="PANTHER" id="PTHR47805">
    <property type="entry name" value="SAGA-ASSOCIATED FACTOR 73"/>
    <property type="match status" value="1"/>
</dbReference>
<evidence type="ECO:0000313" key="1">
    <source>
        <dbReference type="EMBL" id="KAE9594622.1"/>
    </source>
</evidence>
<accession>A0A6A4NZ46</accession>
<evidence type="ECO:0000313" key="2">
    <source>
        <dbReference type="Proteomes" id="UP000447434"/>
    </source>
</evidence>
<gene>
    <name evidence="1" type="ORF">Lalb_Chr18g0055751</name>
</gene>
<reference evidence="2" key="1">
    <citation type="journal article" date="2020" name="Nat. Commun.">
        <title>Genome sequence of the cluster root forming white lupin.</title>
        <authorList>
            <person name="Hufnagel B."/>
            <person name="Marques A."/>
            <person name="Soriano A."/>
            <person name="Marques L."/>
            <person name="Divol F."/>
            <person name="Doumas P."/>
            <person name="Sallet E."/>
            <person name="Mancinotti D."/>
            <person name="Carrere S."/>
            <person name="Marande W."/>
            <person name="Arribat S."/>
            <person name="Keller J."/>
            <person name="Huneau C."/>
            <person name="Blein T."/>
            <person name="Aime D."/>
            <person name="Laguerre M."/>
            <person name="Taylor J."/>
            <person name="Schubert V."/>
            <person name="Nelson M."/>
            <person name="Geu-Flores F."/>
            <person name="Crespi M."/>
            <person name="Gallardo-Guerrero K."/>
            <person name="Delaux P.-M."/>
            <person name="Salse J."/>
            <person name="Berges H."/>
            <person name="Guyot R."/>
            <person name="Gouzy J."/>
            <person name="Peret B."/>
        </authorList>
    </citation>
    <scope>NUCLEOTIDE SEQUENCE [LARGE SCALE GENOMIC DNA]</scope>
    <source>
        <strain evidence="2">cv. Amiga</strain>
    </source>
</reference>
<evidence type="ECO:0008006" key="3">
    <source>
        <dbReference type="Google" id="ProtNLM"/>
    </source>
</evidence>